<evidence type="ECO:0000313" key="5">
    <source>
        <dbReference type="EMBL" id="UQK58901.1"/>
    </source>
</evidence>
<dbReference type="Gene3D" id="2.30.110.10">
    <property type="entry name" value="Electron Transport, Fmn-binding Protein, Chain A"/>
    <property type="match status" value="1"/>
</dbReference>
<dbReference type="GO" id="GO:0010181">
    <property type="term" value="F:FMN binding"/>
    <property type="evidence" value="ECO:0007669"/>
    <property type="project" value="InterPro"/>
</dbReference>
<dbReference type="SUPFAM" id="SSF50475">
    <property type="entry name" value="FMN-binding split barrel"/>
    <property type="match status" value="1"/>
</dbReference>
<dbReference type="AlphaFoldDB" id="A0A9E7IX12"/>
<protein>
    <submittedName>
        <fullName evidence="5">Flavin reductase</fullName>
    </submittedName>
</protein>
<comment type="cofactor">
    <cofactor evidence="1">
        <name>FMN</name>
        <dbReference type="ChEBI" id="CHEBI:58210"/>
    </cofactor>
</comment>
<dbReference type="EMBL" id="CP096649">
    <property type="protein sequence ID" value="UQK58901.1"/>
    <property type="molecule type" value="Genomic_DNA"/>
</dbReference>
<sequence>MRKNLGVKPYFMPLPVLLVATYNEDGTANAMNAAYGTLGDFTKVSIYIGKGKRTIINAMREKAFTVSFADEAHMVDADYVGMTSGNKVQNKLAKTSFEAAKSEFVNAPIITNLPMTIECELIEYDEVSENLIGEIKNISIDEKYLLEDGSIDTAKMNLIFYNACENTYNLLGEKLAKAYDIGKKHLD</sequence>
<name>A0A9E7IX12_9FIRM</name>
<evidence type="ECO:0000259" key="4">
    <source>
        <dbReference type="Pfam" id="PF01613"/>
    </source>
</evidence>
<proteinExistence type="inferred from homology"/>
<keyword evidence="6" id="KW-1185">Reference proteome</keyword>
<accession>A0A9E7IX12</accession>
<dbReference type="Pfam" id="PF01613">
    <property type="entry name" value="Flavin_Reduct"/>
    <property type="match status" value="1"/>
</dbReference>
<dbReference type="InterPro" id="IPR012349">
    <property type="entry name" value="Split_barrel_FMN-bd"/>
</dbReference>
<dbReference type="RefSeq" id="WP_249242445.1">
    <property type="nucleotide sequence ID" value="NZ_CP096649.1"/>
</dbReference>
<dbReference type="PANTHER" id="PTHR43567:SF1">
    <property type="entry name" value="FLAVOREDOXIN"/>
    <property type="match status" value="1"/>
</dbReference>
<organism evidence="5 6">
    <name type="scientific">Fenollaria massiliensis</name>
    <dbReference type="NCBI Taxonomy" id="938288"/>
    <lineage>
        <taxon>Bacteria</taxon>
        <taxon>Bacillati</taxon>
        <taxon>Bacillota</taxon>
        <taxon>Clostridia</taxon>
        <taxon>Eubacteriales</taxon>
        <taxon>Fenollaria</taxon>
    </lineage>
</organism>
<dbReference type="InterPro" id="IPR002563">
    <property type="entry name" value="Flavin_Rdtase-like_dom"/>
</dbReference>
<evidence type="ECO:0000256" key="3">
    <source>
        <dbReference type="ARBA" id="ARBA00038054"/>
    </source>
</evidence>
<feature type="domain" description="Flavin reductase like" evidence="4">
    <location>
        <begin position="12"/>
        <end position="143"/>
    </location>
</feature>
<evidence type="ECO:0000313" key="6">
    <source>
        <dbReference type="Proteomes" id="UP000831151"/>
    </source>
</evidence>
<gene>
    <name evidence="5" type="ORF">M1R53_06585</name>
</gene>
<dbReference type="InterPro" id="IPR052174">
    <property type="entry name" value="Flavoredoxin"/>
</dbReference>
<reference evidence="5" key="1">
    <citation type="submission" date="2022-04" db="EMBL/GenBank/DDBJ databases">
        <title>Complete genome sequences of Ezakiella coagulans and Fenollaria massiliensis.</title>
        <authorList>
            <person name="France M.T."/>
            <person name="Clifford J."/>
            <person name="Narina S."/>
            <person name="Rutt L."/>
            <person name="Ravel J."/>
        </authorList>
    </citation>
    <scope>NUCLEOTIDE SEQUENCE</scope>
    <source>
        <strain evidence="5">C0061C2</strain>
    </source>
</reference>
<evidence type="ECO:0000256" key="2">
    <source>
        <dbReference type="ARBA" id="ARBA00022630"/>
    </source>
</evidence>
<dbReference type="PANTHER" id="PTHR43567">
    <property type="entry name" value="FLAVOREDOXIN-RELATED-RELATED"/>
    <property type="match status" value="1"/>
</dbReference>
<dbReference type="GO" id="GO:0016646">
    <property type="term" value="F:oxidoreductase activity, acting on the CH-NH group of donors, NAD or NADP as acceptor"/>
    <property type="evidence" value="ECO:0007669"/>
    <property type="project" value="UniProtKB-ARBA"/>
</dbReference>
<dbReference type="Proteomes" id="UP000831151">
    <property type="component" value="Chromosome"/>
</dbReference>
<dbReference type="KEGG" id="fms:M1R53_06585"/>
<comment type="similarity">
    <text evidence="3">Belongs to the flavoredoxin family.</text>
</comment>
<evidence type="ECO:0000256" key="1">
    <source>
        <dbReference type="ARBA" id="ARBA00001917"/>
    </source>
</evidence>
<keyword evidence="2" id="KW-0285">Flavoprotein</keyword>